<evidence type="ECO:0000256" key="4">
    <source>
        <dbReference type="ARBA" id="ARBA00022777"/>
    </source>
</evidence>
<evidence type="ECO:0000256" key="1">
    <source>
        <dbReference type="ARBA" id="ARBA00012513"/>
    </source>
</evidence>
<dbReference type="KEGG" id="psco:LY89DRAFT_781721"/>
<dbReference type="GO" id="GO:0004674">
    <property type="term" value="F:protein serine/threonine kinase activity"/>
    <property type="evidence" value="ECO:0007669"/>
    <property type="project" value="UniProtKB-EC"/>
</dbReference>
<evidence type="ECO:0000313" key="7">
    <source>
        <dbReference type="EMBL" id="KUJ17529.1"/>
    </source>
</evidence>
<dbReference type="InterPro" id="IPR011009">
    <property type="entry name" value="Kinase-like_dom_sf"/>
</dbReference>
<dbReference type="GO" id="GO:0005524">
    <property type="term" value="F:ATP binding"/>
    <property type="evidence" value="ECO:0007669"/>
    <property type="project" value="UniProtKB-KW"/>
</dbReference>
<dbReference type="SUPFAM" id="SSF56112">
    <property type="entry name" value="Protein kinase-like (PK-like)"/>
    <property type="match status" value="1"/>
</dbReference>
<dbReference type="GeneID" id="28832236"/>
<evidence type="ECO:0000256" key="5">
    <source>
        <dbReference type="ARBA" id="ARBA00022840"/>
    </source>
</evidence>
<dbReference type="EC" id="2.7.11.1" evidence="1"/>
<feature type="domain" description="Protein kinase" evidence="6">
    <location>
        <begin position="23"/>
        <end position="342"/>
    </location>
</feature>
<protein>
    <recommendedName>
        <fullName evidence="1">non-specific serine/threonine protein kinase</fullName>
        <ecNumber evidence="1">2.7.11.1</ecNumber>
    </recommendedName>
</protein>
<name>A0A194XBJ2_MOLSC</name>
<dbReference type="SMART" id="SM00220">
    <property type="entry name" value="S_TKc"/>
    <property type="match status" value="1"/>
</dbReference>
<dbReference type="PANTHER" id="PTHR43671:SF13">
    <property type="entry name" value="SERINE_THREONINE-PROTEIN KINASE NEK2"/>
    <property type="match status" value="1"/>
</dbReference>
<evidence type="ECO:0000256" key="3">
    <source>
        <dbReference type="ARBA" id="ARBA00022741"/>
    </source>
</evidence>
<dbReference type="InParanoid" id="A0A194XBJ2"/>
<organism evidence="7 8">
    <name type="scientific">Mollisia scopiformis</name>
    <name type="common">Conifer needle endophyte fungus</name>
    <name type="synonym">Phialocephala scopiformis</name>
    <dbReference type="NCBI Taxonomy" id="149040"/>
    <lineage>
        <taxon>Eukaryota</taxon>
        <taxon>Fungi</taxon>
        <taxon>Dikarya</taxon>
        <taxon>Ascomycota</taxon>
        <taxon>Pezizomycotina</taxon>
        <taxon>Leotiomycetes</taxon>
        <taxon>Helotiales</taxon>
        <taxon>Mollisiaceae</taxon>
        <taxon>Mollisia</taxon>
    </lineage>
</organism>
<dbReference type="PROSITE" id="PS50011">
    <property type="entry name" value="PROTEIN_KINASE_DOM"/>
    <property type="match status" value="1"/>
</dbReference>
<dbReference type="PROSITE" id="PS00108">
    <property type="entry name" value="PROTEIN_KINASE_ST"/>
    <property type="match status" value="1"/>
</dbReference>
<keyword evidence="2" id="KW-0808">Transferase</keyword>
<keyword evidence="8" id="KW-1185">Reference proteome</keyword>
<keyword evidence="4 7" id="KW-0418">Kinase</keyword>
<dbReference type="RefSeq" id="XP_018071884.1">
    <property type="nucleotide sequence ID" value="XM_018222510.1"/>
</dbReference>
<evidence type="ECO:0000259" key="6">
    <source>
        <dbReference type="PROSITE" id="PS50011"/>
    </source>
</evidence>
<dbReference type="OrthoDB" id="310217at2759"/>
<keyword evidence="5" id="KW-0067">ATP-binding</keyword>
<evidence type="ECO:0000256" key="2">
    <source>
        <dbReference type="ARBA" id="ARBA00022679"/>
    </source>
</evidence>
<dbReference type="InterPro" id="IPR008271">
    <property type="entry name" value="Ser/Thr_kinase_AS"/>
</dbReference>
<sequence length="380" mass="41958">MADQNARWLLSSANWKTAPPNGFKGKKILGTGSYGIAGLWSYEGPADQAPPVQHVVVKQCSKSEYSLIGTDPYIEGKLLEILSKIQSKHILRMYGSLVRAIGSDGQEDIRLFLEYCPGGDLSCLLESGHDKIEAPRKALLEIDIWAMFYCLALGVAAIARGTEDENAPAWNSNTEITHYDIKVDNIFLGYRDEDHPRYPILKIADFSTAVEEPRVSLQNDKTGYARVIAGDLSIRPPEADPESAPLKNPRKGTTSNIYQIGCIVHCLITLTTKDFRSKKGGLKGMLNSLKRGGETQGADLDKREFKNLYSKTLRELVMRCMMREPLQRPGALKLQIEVRKGFEAATAAAKKSNVFKDGGLTSIPMVGTAWPEPPTLMKTI</sequence>
<dbReference type="InterPro" id="IPR050660">
    <property type="entry name" value="NEK_Ser/Thr_kinase"/>
</dbReference>
<dbReference type="PANTHER" id="PTHR43671">
    <property type="entry name" value="SERINE/THREONINE-PROTEIN KINASE NEK"/>
    <property type="match status" value="1"/>
</dbReference>
<proteinExistence type="predicted"/>
<dbReference type="Proteomes" id="UP000070700">
    <property type="component" value="Unassembled WGS sequence"/>
</dbReference>
<dbReference type="Gene3D" id="1.10.510.10">
    <property type="entry name" value="Transferase(Phosphotransferase) domain 1"/>
    <property type="match status" value="1"/>
</dbReference>
<keyword evidence="3" id="KW-0547">Nucleotide-binding</keyword>
<dbReference type="InterPro" id="IPR000719">
    <property type="entry name" value="Prot_kinase_dom"/>
</dbReference>
<reference evidence="7 8" key="1">
    <citation type="submission" date="2015-10" db="EMBL/GenBank/DDBJ databases">
        <title>Full genome of DAOMC 229536 Phialocephala scopiformis, a fungal endophyte of spruce producing the potent anti-insectan compound rugulosin.</title>
        <authorList>
            <consortium name="DOE Joint Genome Institute"/>
            <person name="Walker A.K."/>
            <person name="Frasz S.L."/>
            <person name="Seifert K.A."/>
            <person name="Miller J.D."/>
            <person name="Mondo S.J."/>
            <person name="Labutti K."/>
            <person name="Lipzen A."/>
            <person name="Dockter R."/>
            <person name="Kennedy M."/>
            <person name="Grigoriev I.V."/>
            <person name="Spatafora J.W."/>
        </authorList>
    </citation>
    <scope>NUCLEOTIDE SEQUENCE [LARGE SCALE GENOMIC DNA]</scope>
    <source>
        <strain evidence="7 8">CBS 120377</strain>
    </source>
</reference>
<dbReference type="AlphaFoldDB" id="A0A194XBJ2"/>
<accession>A0A194XBJ2</accession>
<dbReference type="EMBL" id="KQ947414">
    <property type="protein sequence ID" value="KUJ17529.1"/>
    <property type="molecule type" value="Genomic_DNA"/>
</dbReference>
<gene>
    <name evidence="7" type="ORF">LY89DRAFT_781721</name>
</gene>
<dbReference type="Pfam" id="PF00069">
    <property type="entry name" value="Pkinase"/>
    <property type="match status" value="1"/>
</dbReference>
<evidence type="ECO:0000313" key="8">
    <source>
        <dbReference type="Proteomes" id="UP000070700"/>
    </source>
</evidence>